<protein>
    <submittedName>
        <fullName evidence="6">Transcription antiterminator</fullName>
    </submittedName>
</protein>
<dbReference type="AlphaFoldDB" id="A0AB35HSC9"/>
<feature type="domain" description="PTS EIIB type-2" evidence="4">
    <location>
        <begin position="392"/>
        <end position="481"/>
    </location>
</feature>
<dbReference type="InterPro" id="IPR050661">
    <property type="entry name" value="BglG_antiterminators"/>
</dbReference>
<feature type="domain" description="PTS EIIA type-2" evidence="3">
    <location>
        <begin position="488"/>
        <end position="626"/>
    </location>
</feature>
<dbReference type="PROSITE" id="PS51099">
    <property type="entry name" value="PTS_EIIB_TYPE_2"/>
    <property type="match status" value="1"/>
</dbReference>
<accession>A0AB35HSC9</accession>
<dbReference type="InterPro" id="IPR036095">
    <property type="entry name" value="PTS_EIIB-like_sf"/>
</dbReference>
<dbReference type="EMBL" id="JACACB010000056">
    <property type="protein sequence ID" value="MCO8299161.1"/>
    <property type="molecule type" value="Genomic_DNA"/>
</dbReference>
<dbReference type="GO" id="GO:0006355">
    <property type="term" value="P:regulation of DNA-templated transcription"/>
    <property type="evidence" value="ECO:0007669"/>
    <property type="project" value="InterPro"/>
</dbReference>
<keyword evidence="2" id="KW-0677">Repeat</keyword>
<dbReference type="InterPro" id="IPR002178">
    <property type="entry name" value="PTS_EIIA_type-2_dom"/>
</dbReference>
<sequence length="626" mass="71978">MLLSQEIVHYSDIGEKINRSKKTIAKYLDHIEREVLKYDVQLNRKRNVGIYLSGHTEDLVSAIQDGELVEVPEDKEERIVSIFSTLLMGEQPLLIQELADSLYISRSTLENDLVNIKERLVDSGATLQNTHQGIYVDASEKTKRKLLSQLLEMYWGKDNVWATSKKSTMIDHSILQSLSRLFDSRVVQEVIESLNQFQKRVYLKLDDYEYQSLTVHLVIAIERLRKGEPLLVKELGITQEKIKDSTKLLVSILENNLDIKLPEDEQQYINIHILAAEKDNKGVSGEKKIFNLETENDLDAFLRQSLTDYDDILINNLLLHLTPAIKRFSLGLNIYNPYTAETKKFFSLAYNRAVDLSIQLKNTYSVDINDDEIAFIALHIQAYQERKETKKIEAVIVCSTGLGTARLLEQRVKKYFSDRLKITRVMSLQEVKEQPISEELVISTVNTQYEGASVIKVSPFLDDFSANAISHKVDQLIDNHEHADAFMNLIDKELILLDDKTKTKEEVIQEIGKQLVEKDYGYTGIAEAAVEREEVASTKIGFVATPHAPVDYVKKPCISLYINPEGITWDHGKVKLIFFLAMNERIKPDIQSIYQHFNDILENEKRLKKMFRLKDKDKIIELLRGN</sequence>
<dbReference type="InterPro" id="IPR011608">
    <property type="entry name" value="PRD"/>
</dbReference>
<dbReference type="InterPro" id="IPR036634">
    <property type="entry name" value="PRD_sf"/>
</dbReference>
<dbReference type="PROSITE" id="PS51372">
    <property type="entry name" value="PRD_2"/>
    <property type="match status" value="2"/>
</dbReference>
<reference evidence="6" key="1">
    <citation type="submission" date="2020-06" db="EMBL/GenBank/DDBJ databases">
        <authorList>
            <person name="Link T."/>
            <person name="Ehrmann M."/>
        </authorList>
    </citation>
    <scope>NUCLEOTIDE SEQUENCE</scope>
    <source>
        <strain evidence="6">TMW 2.2257</strain>
    </source>
</reference>
<dbReference type="GO" id="GO:0008982">
    <property type="term" value="F:protein-N(PI)-phosphohistidine-sugar phosphotransferase activity"/>
    <property type="evidence" value="ECO:0007669"/>
    <property type="project" value="InterPro"/>
</dbReference>
<dbReference type="Gene3D" id="3.40.930.10">
    <property type="entry name" value="Mannitol-specific EII, Chain A"/>
    <property type="match status" value="1"/>
</dbReference>
<dbReference type="SUPFAM" id="SSF55804">
    <property type="entry name" value="Phoshotransferase/anion transport protein"/>
    <property type="match status" value="1"/>
</dbReference>
<gene>
    <name evidence="6" type="ORF">HXW75_12005</name>
</gene>
<evidence type="ECO:0000256" key="1">
    <source>
        <dbReference type="ARBA" id="ARBA00022679"/>
    </source>
</evidence>
<feature type="domain" description="PRD" evidence="5">
    <location>
        <begin position="282"/>
        <end position="390"/>
    </location>
</feature>
<proteinExistence type="predicted"/>
<dbReference type="SUPFAM" id="SSF63520">
    <property type="entry name" value="PTS-regulatory domain, PRD"/>
    <property type="match status" value="2"/>
</dbReference>
<evidence type="ECO:0000256" key="2">
    <source>
        <dbReference type="ARBA" id="ARBA00022737"/>
    </source>
</evidence>
<dbReference type="Gene3D" id="1.10.10.10">
    <property type="entry name" value="Winged helix-like DNA-binding domain superfamily/Winged helix DNA-binding domain"/>
    <property type="match status" value="1"/>
</dbReference>
<dbReference type="Pfam" id="PF00874">
    <property type="entry name" value="PRD"/>
    <property type="match status" value="2"/>
</dbReference>
<comment type="caution">
    <text evidence="6">The sequence shown here is derived from an EMBL/GenBank/DDBJ whole genome shotgun (WGS) entry which is preliminary data.</text>
</comment>
<dbReference type="CDD" id="cd00211">
    <property type="entry name" value="PTS_IIA_fru"/>
    <property type="match status" value="1"/>
</dbReference>
<dbReference type="InterPro" id="IPR036388">
    <property type="entry name" value="WH-like_DNA-bd_sf"/>
</dbReference>
<evidence type="ECO:0000313" key="7">
    <source>
        <dbReference type="Proteomes" id="UP001057280"/>
    </source>
</evidence>
<keyword evidence="1" id="KW-0808">Transferase</keyword>
<name>A0AB35HSC9_TETHA</name>
<evidence type="ECO:0000259" key="3">
    <source>
        <dbReference type="PROSITE" id="PS51094"/>
    </source>
</evidence>
<dbReference type="GO" id="GO:0009401">
    <property type="term" value="P:phosphoenolpyruvate-dependent sugar phosphotransferase system"/>
    <property type="evidence" value="ECO:0007669"/>
    <property type="project" value="InterPro"/>
</dbReference>
<dbReference type="CDD" id="cd05568">
    <property type="entry name" value="PTS_IIB_bgl_like"/>
    <property type="match status" value="1"/>
</dbReference>
<evidence type="ECO:0000259" key="5">
    <source>
        <dbReference type="PROSITE" id="PS51372"/>
    </source>
</evidence>
<evidence type="ECO:0000313" key="6">
    <source>
        <dbReference type="EMBL" id="MCO8299161.1"/>
    </source>
</evidence>
<dbReference type="PANTHER" id="PTHR30185:SF13">
    <property type="entry name" value="LICABCH OPERON REGULATOR-RELATED"/>
    <property type="match status" value="1"/>
</dbReference>
<dbReference type="PANTHER" id="PTHR30185">
    <property type="entry name" value="CRYPTIC BETA-GLUCOSIDE BGL OPERON ANTITERMINATOR"/>
    <property type="match status" value="1"/>
</dbReference>
<evidence type="ECO:0000259" key="4">
    <source>
        <dbReference type="PROSITE" id="PS51099"/>
    </source>
</evidence>
<dbReference type="SUPFAM" id="SSF52794">
    <property type="entry name" value="PTS system IIB component-like"/>
    <property type="match status" value="1"/>
</dbReference>
<dbReference type="Gene3D" id="3.40.50.2300">
    <property type="match status" value="1"/>
</dbReference>
<dbReference type="Gene3D" id="1.10.1790.10">
    <property type="entry name" value="PRD domain"/>
    <property type="match status" value="2"/>
</dbReference>
<dbReference type="Pfam" id="PF00359">
    <property type="entry name" value="PTS_EIIA_2"/>
    <property type="match status" value="1"/>
</dbReference>
<reference evidence="6" key="2">
    <citation type="journal article" date="2021" name="BMC Microbiol.">
        <title>The diversity among the species Tetragenococcus halophilus including new isolates from a lupine seed fermentation.</title>
        <authorList>
            <person name="Link T."/>
            <person name="Vogel R.F."/>
            <person name="Ehrmann M.A."/>
        </authorList>
    </citation>
    <scope>NUCLEOTIDE SEQUENCE</scope>
    <source>
        <strain evidence="6">TMW 2.2257</strain>
    </source>
</reference>
<organism evidence="6 7">
    <name type="scientific">Tetragenococcus halophilus</name>
    <name type="common">Pediococcus halophilus</name>
    <dbReference type="NCBI Taxonomy" id="51669"/>
    <lineage>
        <taxon>Bacteria</taxon>
        <taxon>Bacillati</taxon>
        <taxon>Bacillota</taxon>
        <taxon>Bacilli</taxon>
        <taxon>Lactobacillales</taxon>
        <taxon>Enterococcaceae</taxon>
        <taxon>Tetragenococcus</taxon>
    </lineage>
</organism>
<dbReference type="Proteomes" id="UP001057280">
    <property type="component" value="Unassembled WGS sequence"/>
</dbReference>
<dbReference type="PROSITE" id="PS51094">
    <property type="entry name" value="PTS_EIIA_TYPE_2"/>
    <property type="match status" value="1"/>
</dbReference>
<dbReference type="RefSeq" id="WP_202583046.1">
    <property type="nucleotide sequence ID" value="NZ_BKBJ01000036.1"/>
</dbReference>
<feature type="domain" description="PRD" evidence="5">
    <location>
        <begin position="181"/>
        <end position="281"/>
    </location>
</feature>
<dbReference type="InterPro" id="IPR013011">
    <property type="entry name" value="PTS_EIIB_2"/>
</dbReference>
<dbReference type="InterPro" id="IPR016152">
    <property type="entry name" value="PTrfase/Anion_transptr"/>
</dbReference>